<dbReference type="AlphaFoldDB" id="A0A4S2N1L7"/>
<dbReference type="EMBL" id="ML220114">
    <property type="protein sequence ID" value="TGZ82866.1"/>
    <property type="molecule type" value="Genomic_DNA"/>
</dbReference>
<evidence type="ECO:0000256" key="4">
    <source>
        <dbReference type="ARBA" id="ARBA00009567"/>
    </source>
</evidence>
<dbReference type="OrthoDB" id="166907at2759"/>
<dbReference type="GO" id="GO:0005829">
    <property type="term" value="C:cytosol"/>
    <property type="evidence" value="ECO:0007669"/>
    <property type="project" value="TreeGrafter"/>
</dbReference>
<evidence type="ECO:0000256" key="6">
    <source>
        <dbReference type="ARBA" id="ARBA00022490"/>
    </source>
</evidence>
<gene>
    <name evidence="10" type="ORF">EX30DRAFT_339134</name>
</gene>
<evidence type="ECO:0000313" key="10">
    <source>
        <dbReference type="EMBL" id="TGZ82866.1"/>
    </source>
</evidence>
<dbReference type="GO" id="GO:0033588">
    <property type="term" value="C:elongator holoenzyme complex"/>
    <property type="evidence" value="ECO:0007669"/>
    <property type="project" value="InterPro"/>
</dbReference>
<accession>A0A4S2N1L7</accession>
<dbReference type="InParanoid" id="A0A4S2N1L7"/>
<dbReference type="Gene3D" id="3.40.50.300">
    <property type="entry name" value="P-loop containing nucleotide triphosphate hydrolases"/>
    <property type="match status" value="1"/>
</dbReference>
<evidence type="ECO:0000256" key="9">
    <source>
        <dbReference type="SAM" id="MobiDB-lite"/>
    </source>
</evidence>
<dbReference type="Pfam" id="PF10483">
    <property type="entry name" value="Elong_Iki1"/>
    <property type="match status" value="1"/>
</dbReference>
<evidence type="ECO:0000256" key="8">
    <source>
        <dbReference type="ARBA" id="ARBA00023242"/>
    </source>
</evidence>
<dbReference type="InterPro" id="IPR027417">
    <property type="entry name" value="P-loop_NTPase"/>
</dbReference>
<evidence type="ECO:0000256" key="1">
    <source>
        <dbReference type="ARBA" id="ARBA00004123"/>
    </source>
</evidence>
<keyword evidence="6" id="KW-0963">Cytoplasm</keyword>
<evidence type="ECO:0000256" key="7">
    <source>
        <dbReference type="ARBA" id="ARBA00022694"/>
    </source>
</evidence>
<keyword evidence="8" id="KW-0539">Nucleus</keyword>
<comment type="subcellular location">
    <subcellularLocation>
        <location evidence="2">Cytoplasm</location>
    </subcellularLocation>
    <subcellularLocation>
        <location evidence="1">Nucleus</location>
    </subcellularLocation>
</comment>
<feature type="region of interest" description="Disordered" evidence="9">
    <location>
        <begin position="323"/>
        <end position="347"/>
    </location>
</feature>
<organism evidence="10 11">
    <name type="scientific">Ascodesmis nigricans</name>
    <dbReference type="NCBI Taxonomy" id="341454"/>
    <lineage>
        <taxon>Eukaryota</taxon>
        <taxon>Fungi</taxon>
        <taxon>Dikarya</taxon>
        <taxon>Ascomycota</taxon>
        <taxon>Pezizomycotina</taxon>
        <taxon>Pezizomycetes</taxon>
        <taxon>Pezizales</taxon>
        <taxon>Ascodesmidaceae</taxon>
        <taxon>Ascodesmis</taxon>
    </lineage>
</organism>
<reference evidence="10 11" key="1">
    <citation type="submission" date="2019-04" db="EMBL/GenBank/DDBJ databases">
        <title>Comparative genomics and transcriptomics to analyze fruiting body development in filamentous ascomycetes.</title>
        <authorList>
            <consortium name="DOE Joint Genome Institute"/>
            <person name="Lutkenhaus R."/>
            <person name="Traeger S."/>
            <person name="Breuer J."/>
            <person name="Kuo A."/>
            <person name="Lipzen A."/>
            <person name="Pangilinan J."/>
            <person name="Dilworth D."/>
            <person name="Sandor L."/>
            <person name="Poggeler S."/>
            <person name="Barry K."/>
            <person name="Grigoriev I.V."/>
            <person name="Nowrousian M."/>
        </authorList>
    </citation>
    <scope>NUCLEOTIDE SEQUENCE [LARGE SCALE GENOMIC DNA]</scope>
    <source>
        <strain evidence="10 11">CBS 389.68</strain>
    </source>
</reference>
<dbReference type="InterPro" id="IPR019519">
    <property type="entry name" value="Elp5"/>
</dbReference>
<dbReference type="PANTHER" id="PTHR15641">
    <property type="entry name" value="ELONGATOR COMPLEX PROTEIN 5"/>
    <property type="match status" value="1"/>
</dbReference>
<dbReference type="PANTHER" id="PTHR15641:SF1">
    <property type="entry name" value="ELONGATOR COMPLEX PROTEIN 5"/>
    <property type="match status" value="1"/>
</dbReference>
<name>A0A4S2N1L7_9PEZI</name>
<dbReference type="GO" id="GO:0000049">
    <property type="term" value="F:tRNA binding"/>
    <property type="evidence" value="ECO:0007669"/>
    <property type="project" value="TreeGrafter"/>
</dbReference>
<feature type="compositionally biased region" description="Basic and acidic residues" evidence="9">
    <location>
        <begin position="273"/>
        <end position="282"/>
    </location>
</feature>
<feature type="compositionally biased region" description="Acidic residues" evidence="9">
    <location>
        <begin position="336"/>
        <end position="347"/>
    </location>
</feature>
<dbReference type="GO" id="GO:0005634">
    <property type="term" value="C:nucleus"/>
    <property type="evidence" value="ECO:0007669"/>
    <property type="project" value="UniProtKB-SubCell"/>
</dbReference>
<dbReference type="Proteomes" id="UP000298138">
    <property type="component" value="Unassembled WGS sequence"/>
</dbReference>
<comment type="pathway">
    <text evidence="3">tRNA modification; 5-methoxycarbonylmethyl-2-thiouridine-tRNA biosynthesis.</text>
</comment>
<dbReference type="FunCoup" id="A0A4S2N1L7">
    <property type="interactions" value="973"/>
</dbReference>
<proteinExistence type="inferred from homology"/>
<keyword evidence="11" id="KW-1185">Reference proteome</keyword>
<dbReference type="CDD" id="cd19496">
    <property type="entry name" value="Elp5"/>
    <property type="match status" value="1"/>
</dbReference>
<evidence type="ECO:0000313" key="11">
    <source>
        <dbReference type="Proteomes" id="UP000298138"/>
    </source>
</evidence>
<evidence type="ECO:0000256" key="3">
    <source>
        <dbReference type="ARBA" id="ARBA00005043"/>
    </source>
</evidence>
<protein>
    <recommendedName>
        <fullName evidence="5">Elongator complex protein 5</fullName>
    </recommendedName>
</protein>
<feature type="region of interest" description="Disordered" evidence="9">
    <location>
        <begin position="273"/>
        <end position="301"/>
    </location>
</feature>
<dbReference type="GO" id="GO:0002098">
    <property type="term" value="P:tRNA wobble uridine modification"/>
    <property type="evidence" value="ECO:0007669"/>
    <property type="project" value="InterPro"/>
</dbReference>
<comment type="similarity">
    <text evidence="4">Belongs to the ELP5 family.</text>
</comment>
<evidence type="ECO:0000256" key="5">
    <source>
        <dbReference type="ARBA" id="ARBA00020264"/>
    </source>
</evidence>
<evidence type="ECO:0000256" key="2">
    <source>
        <dbReference type="ARBA" id="ARBA00004496"/>
    </source>
</evidence>
<dbReference type="STRING" id="341454.A0A4S2N1L7"/>
<sequence length="347" mass="38530">MSAKASLNHRRTHNLLLISRLLSLRDAASPFTLILDSLAQSARPLVREYIQRATKVQNCKIVYVSFSSFSPPSEISQLITARRKPIPQLQKEIQAALSNSPRTLLILDSLNPLSSSAPLALSSFLSSLLSPTTTLLGIYHIDIPLSLPAEGTTSSYPDSAPDPLTLLRYFATTLLTVHSITHLLAEKRAKDRSLPPPQFGLDEGIEGVLVGLGSNAPEGFVVEMEYRRKSGRGVGEWFYVPLKPLGGLSSVLPGKTEEEKIILLEDHPEWRVSEQVERRKEDETESEDEGPRSTFELGLTEKQRRKREEVVLPYFDAQREGGVGGGGKILFTPDREIDDFDDEEDEI</sequence>
<dbReference type="UniPathway" id="UPA00988"/>
<keyword evidence="7" id="KW-0819">tRNA processing</keyword>